<accession>A0ABQ3V984</accession>
<keyword evidence="3" id="KW-1185">Reference proteome</keyword>
<reference evidence="2 3" key="1">
    <citation type="journal article" date="2021" name="Int. J. Syst. Evol. Microbiol.">
        <title>Reticulibacter mediterranei gen. nov., sp. nov., within the new family Reticulibacteraceae fam. nov., and Ktedonospora formicarum gen. nov., sp. nov., Ktedonobacter robiniae sp. nov., Dictyobacter formicarum sp. nov. and Dictyobacter arantiisoli sp. nov., belonging to the class Ktedonobacteria.</title>
        <authorList>
            <person name="Yabe S."/>
            <person name="Zheng Y."/>
            <person name="Wang C.M."/>
            <person name="Sakai Y."/>
            <person name="Abe K."/>
            <person name="Yokota A."/>
            <person name="Donadio S."/>
            <person name="Cavaletti L."/>
            <person name="Monciardini P."/>
        </authorList>
    </citation>
    <scope>NUCLEOTIDE SEQUENCE [LARGE SCALE GENOMIC DNA]</scope>
    <source>
        <strain evidence="2 3">SOSP1-9</strain>
    </source>
</reference>
<evidence type="ECO:0008006" key="4">
    <source>
        <dbReference type="Google" id="ProtNLM"/>
    </source>
</evidence>
<dbReference type="Proteomes" id="UP000635565">
    <property type="component" value="Unassembled WGS sequence"/>
</dbReference>
<keyword evidence="1" id="KW-0812">Transmembrane</keyword>
<dbReference type="EMBL" id="BNJJ01000002">
    <property type="protein sequence ID" value="GHO82692.1"/>
    <property type="molecule type" value="Genomic_DNA"/>
</dbReference>
<keyword evidence="1" id="KW-0472">Membrane</keyword>
<proteinExistence type="predicted"/>
<dbReference type="Pfam" id="PF20226">
    <property type="entry name" value="DUF6585"/>
    <property type="match status" value="1"/>
</dbReference>
<comment type="caution">
    <text evidence="2">The sequence shown here is derived from an EMBL/GenBank/DDBJ whole genome shotgun (WGS) entry which is preliminary data.</text>
</comment>
<feature type="transmembrane region" description="Helical" evidence="1">
    <location>
        <begin position="79"/>
        <end position="98"/>
    </location>
</feature>
<evidence type="ECO:0000256" key="1">
    <source>
        <dbReference type="SAM" id="Phobius"/>
    </source>
</evidence>
<evidence type="ECO:0000313" key="2">
    <source>
        <dbReference type="EMBL" id="GHO82692.1"/>
    </source>
</evidence>
<protein>
    <recommendedName>
        <fullName evidence="4">YcxB-like protein domain-containing protein</fullName>
    </recommendedName>
</protein>
<sequence length="273" mass="30184">MAGGYPAPQQAEGYASLQAQGRYTPLPVPPEIAQQVATFQLGTLTQVYKANSIKLLFAGAVLLLTLIDILLSLGGNPNIIGLLALLALSAYSIYYLVVNFNLKAYVFSEGLVRAKGSHVDVMCWEHVEAVWERIVKHRYRGIITIYTSYNYTVRRNDGAQFKFPSALKSNKLLGEAIQQEVTRRQLPKAIAAYDSGSPVNFGTLTVSMQGISKAGVLIPWNQFGQANFRRGWLLIRKQGDLLASIRTRASTIPNLQVFLQLVEHGRRRAIGGY</sequence>
<name>A0ABQ3V984_9CHLR</name>
<organism evidence="2 3">
    <name type="scientific">Dictyobacter formicarum</name>
    <dbReference type="NCBI Taxonomy" id="2778368"/>
    <lineage>
        <taxon>Bacteria</taxon>
        <taxon>Bacillati</taxon>
        <taxon>Chloroflexota</taxon>
        <taxon>Ktedonobacteria</taxon>
        <taxon>Ktedonobacterales</taxon>
        <taxon>Dictyobacteraceae</taxon>
        <taxon>Dictyobacter</taxon>
    </lineage>
</organism>
<gene>
    <name evidence="2" type="ORF">KSZ_06980</name>
</gene>
<dbReference type="InterPro" id="IPR046492">
    <property type="entry name" value="DUF6585"/>
</dbReference>
<keyword evidence="1" id="KW-1133">Transmembrane helix</keyword>
<evidence type="ECO:0000313" key="3">
    <source>
        <dbReference type="Proteomes" id="UP000635565"/>
    </source>
</evidence>
<feature type="transmembrane region" description="Helical" evidence="1">
    <location>
        <begin position="55"/>
        <end position="73"/>
    </location>
</feature>